<name>A0A090QYF2_9GAMM</name>
<reference evidence="1 2" key="1">
    <citation type="journal article" date="2014" name="Genome Announc.">
        <title>Draft Genome Sequences of Two Vibrionaceae Species, Vibrio ponticus C121 and Photobacterium aphoticum C119, Isolated as Coral Reef Microbiota.</title>
        <authorList>
            <person name="Al-saari N."/>
            <person name="Meirelles P.M."/>
            <person name="Mino S."/>
            <person name="Suda W."/>
            <person name="Oshima K."/>
            <person name="Hattori M."/>
            <person name="Ohkuma M."/>
            <person name="Thompson F.L."/>
            <person name="Gomez-Gil B."/>
            <person name="Sawabe T."/>
            <person name="Sawabe T."/>
        </authorList>
    </citation>
    <scope>NUCLEOTIDE SEQUENCE [LARGE SCALE GENOMIC DNA]</scope>
    <source>
        <strain evidence="1 2">JCM 19237</strain>
    </source>
</reference>
<comment type="caution">
    <text evidence="1">The sequence shown here is derived from an EMBL/GenBank/DDBJ whole genome shotgun (WGS) entry which is preliminary data.</text>
</comment>
<gene>
    <name evidence="1" type="ORF">JCM19237_3960</name>
</gene>
<proteinExistence type="predicted"/>
<dbReference type="AlphaFoldDB" id="A0A090QYF2"/>
<accession>A0A090QYF2</accession>
<dbReference type="Proteomes" id="UP000029227">
    <property type="component" value="Unassembled WGS sequence"/>
</dbReference>
<organism evidence="1 2">
    <name type="scientific">Photobacterium aphoticum</name>
    <dbReference type="NCBI Taxonomy" id="754436"/>
    <lineage>
        <taxon>Bacteria</taxon>
        <taxon>Pseudomonadati</taxon>
        <taxon>Pseudomonadota</taxon>
        <taxon>Gammaproteobacteria</taxon>
        <taxon>Vibrionales</taxon>
        <taxon>Vibrionaceae</taxon>
        <taxon>Photobacterium</taxon>
    </lineage>
</organism>
<sequence>MALVLSNRILLSDLRHLEGENTANDMPSAVRAEIQFGLAL</sequence>
<evidence type="ECO:0000313" key="1">
    <source>
        <dbReference type="EMBL" id="GAL06894.1"/>
    </source>
</evidence>
<dbReference type="STRING" id="754436.JCM19237_3960"/>
<protein>
    <submittedName>
        <fullName evidence="1">Uncharacterized protein</fullName>
    </submittedName>
</protein>
<dbReference type="EMBL" id="BBMN01000013">
    <property type="protein sequence ID" value="GAL06894.1"/>
    <property type="molecule type" value="Genomic_DNA"/>
</dbReference>
<evidence type="ECO:0000313" key="2">
    <source>
        <dbReference type="Proteomes" id="UP000029227"/>
    </source>
</evidence>